<name>A0AA37ZBD7_9ENTR</name>
<evidence type="ECO:0000259" key="2">
    <source>
        <dbReference type="Pfam" id="PF07510"/>
    </source>
</evidence>
<dbReference type="Proteomes" id="UP000867745">
    <property type="component" value="Unassembled WGS sequence"/>
</dbReference>
<protein>
    <submittedName>
        <fullName evidence="3">DUF262 domain-containing protein</fullName>
    </submittedName>
</protein>
<dbReference type="Pfam" id="PF07510">
    <property type="entry name" value="GmrSD_C"/>
    <property type="match status" value="1"/>
</dbReference>
<proteinExistence type="predicted"/>
<feature type="domain" description="GmrSD restriction endonucleases N-terminal" evidence="1">
    <location>
        <begin position="10"/>
        <end position="257"/>
    </location>
</feature>
<dbReference type="Pfam" id="PF03235">
    <property type="entry name" value="GmrSD_N"/>
    <property type="match status" value="1"/>
</dbReference>
<gene>
    <name evidence="3" type="ORF">JAW44_004006</name>
</gene>
<dbReference type="PANTHER" id="PTHR35149">
    <property type="entry name" value="SLL5132 PROTEIN"/>
    <property type="match status" value="1"/>
</dbReference>
<dbReference type="EMBL" id="DACUGV010000006">
    <property type="protein sequence ID" value="HAT7594212.1"/>
    <property type="molecule type" value="Genomic_DNA"/>
</dbReference>
<sequence length="593" mass="68311">MNFDATPLNIKNILSVKQRYVIPRNQREFSWEKLQLDELWQDIIRNIKINSKGDAFEFNEYFIGTIVLSGADSDDVLEVVDGQQRFSVITILLSLISRLLRKNGQEEFADDIFKTYIVTANQTFNRNSVSSGGDSVVEKLSKNSDRAFFKLKFQDKLEHKACVTCDEDKKILYAGLYLSRKLGKKALCSSLLRDGADKYKKEDYLFCLHAVYNMVTNYLKLVRISVGKEDDAYDIFEVLNARGINLSSIDLIKNKVFQSCVETYPVDKAKEKWDYITSCIEARDSNSTMVDYVRCWWLSKFNYIGEDQLYRAFKRELNEGVSGLTATSFLDELHKDVDLYCKIISPDVDDWPQQDQRGIFNSLKAFEIFNVSIPRPFILSLLRKRRDKSRSLSQKSLIECLACLERFHFRFNAICRLRPSGIDAKYSVLAVSLDKAANKRSVDLTINDAVSYFSTKSPNEKIFNEAFIKNLFYTNKKASQRKLIMYIFERFEKGLRGTNELKLDLVSLEHIGAQSSFDSEVVGLMGNLLPLCFTLNESCKNDDLSKKIPEYKKSNLRLVNEFIDEVSTDVGVWNPQKVKDRTLSMSARAYNLI</sequence>
<evidence type="ECO:0000313" key="3">
    <source>
        <dbReference type="EMBL" id="HAT7594212.1"/>
    </source>
</evidence>
<accession>A0AA37ZBD7</accession>
<dbReference type="InterPro" id="IPR004919">
    <property type="entry name" value="GmrSD_N"/>
</dbReference>
<evidence type="ECO:0000259" key="1">
    <source>
        <dbReference type="Pfam" id="PF03235"/>
    </source>
</evidence>
<dbReference type="AlphaFoldDB" id="A0AA37ZBD7"/>
<dbReference type="InterPro" id="IPR011089">
    <property type="entry name" value="GmrSD_C"/>
</dbReference>
<evidence type="ECO:0000313" key="4">
    <source>
        <dbReference type="Proteomes" id="UP000867745"/>
    </source>
</evidence>
<comment type="caution">
    <text evidence="3">The sequence shown here is derived from an EMBL/GenBank/DDBJ whole genome shotgun (WGS) entry which is preliminary data.</text>
</comment>
<organism evidence="3 4">
    <name type="scientific">Citrobacter werkmanii</name>
    <dbReference type="NCBI Taxonomy" id="67827"/>
    <lineage>
        <taxon>Bacteria</taxon>
        <taxon>Pseudomonadati</taxon>
        <taxon>Pseudomonadota</taxon>
        <taxon>Gammaproteobacteria</taxon>
        <taxon>Enterobacterales</taxon>
        <taxon>Enterobacteriaceae</taxon>
        <taxon>Citrobacter</taxon>
        <taxon>Citrobacter freundii complex</taxon>
    </lineage>
</organism>
<feature type="domain" description="GmrSD restriction endonucleases C-terminal" evidence="2">
    <location>
        <begin position="460"/>
        <end position="586"/>
    </location>
</feature>
<reference evidence="3" key="2">
    <citation type="submission" date="2020-11" db="EMBL/GenBank/DDBJ databases">
        <authorList>
            <consortium name="NCBI Pathogen Detection Project"/>
        </authorList>
    </citation>
    <scope>NUCLEOTIDE SEQUENCE</scope>
    <source>
        <strain evidence="3">RS189</strain>
    </source>
</reference>
<reference evidence="3" key="1">
    <citation type="journal article" date="2018" name="Genome Biol.">
        <title>SKESA: strategic k-mer extension for scrupulous assemblies.</title>
        <authorList>
            <person name="Souvorov A."/>
            <person name="Agarwala R."/>
            <person name="Lipman D.J."/>
        </authorList>
    </citation>
    <scope>NUCLEOTIDE SEQUENCE</scope>
    <source>
        <strain evidence="3">RS189</strain>
    </source>
</reference>
<dbReference type="PANTHER" id="PTHR35149:SF1">
    <property type="entry name" value="DUF5655 DOMAIN-CONTAINING PROTEIN"/>
    <property type="match status" value="1"/>
</dbReference>